<keyword evidence="2" id="KW-1185">Reference proteome</keyword>
<comment type="caution">
    <text evidence="1">The sequence shown here is derived from an EMBL/GenBank/DDBJ whole genome shotgun (WGS) entry which is preliminary data.</text>
</comment>
<evidence type="ECO:0000313" key="1">
    <source>
        <dbReference type="EMBL" id="MCI84707.1"/>
    </source>
</evidence>
<dbReference type="AlphaFoldDB" id="A0A392V922"/>
<accession>A0A392V922</accession>
<organism evidence="1 2">
    <name type="scientific">Trifolium medium</name>
    <dbReference type="NCBI Taxonomy" id="97028"/>
    <lineage>
        <taxon>Eukaryota</taxon>
        <taxon>Viridiplantae</taxon>
        <taxon>Streptophyta</taxon>
        <taxon>Embryophyta</taxon>
        <taxon>Tracheophyta</taxon>
        <taxon>Spermatophyta</taxon>
        <taxon>Magnoliopsida</taxon>
        <taxon>eudicotyledons</taxon>
        <taxon>Gunneridae</taxon>
        <taxon>Pentapetalae</taxon>
        <taxon>rosids</taxon>
        <taxon>fabids</taxon>
        <taxon>Fabales</taxon>
        <taxon>Fabaceae</taxon>
        <taxon>Papilionoideae</taxon>
        <taxon>50 kb inversion clade</taxon>
        <taxon>NPAAA clade</taxon>
        <taxon>Hologalegina</taxon>
        <taxon>IRL clade</taxon>
        <taxon>Trifolieae</taxon>
        <taxon>Trifolium</taxon>
    </lineage>
</organism>
<evidence type="ECO:0000313" key="2">
    <source>
        <dbReference type="Proteomes" id="UP000265520"/>
    </source>
</evidence>
<dbReference type="EMBL" id="LXQA011097280">
    <property type="protein sequence ID" value="MCI84707.1"/>
    <property type="molecule type" value="Genomic_DNA"/>
</dbReference>
<sequence>MPPTMRIETVTMEILFRCGGSRGGKYR</sequence>
<reference evidence="1 2" key="1">
    <citation type="journal article" date="2018" name="Front. Plant Sci.">
        <title>Red Clover (Trifolium pratense) and Zigzag Clover (T. medium) - A Picture of Genomic Similarities and Differences.</title>
        <authorList>
            <person name="Dluhosova J."/>
            <person name="Istvanek J."/>
            <person name="Nedelnik J."/>
            <person name="Repkova J."/>
        </authorList>
    </citation>
    <scope>NUCLEOTIDE SEQUENCE [LARGE SCALE GENOMIC DNA]</scope>
    <source>
        <strain evidence="2">cv. 10/8</strain>
        <tissue evidence="1">Leaf</tissue>
    </source>
</reference>
<protein>
    <submittedName>
        <fullName evidence="1">Uncharacterized protein</fullName>
    </submittedName>
</protein>
<name>A0A392V922_9FABA</name>
<dbReference type="Proteomes" id="UP000265520">
    <property type="component" value="Unassembled WGS sequence"/>
</dbReference>
<proteinExistence type="predicted"/>
<feature type="non-terminal residue" evidence="1">
    <location>
        <position position="27"/>
    </location>
</feature>